<sequence>MRDGFARHDVEIANLRIGLDDLRTEMGDLRTEMRKGFAELTDLIKAGR</sequence>
<proteinExistence type="predicted"/>
<gene>
    <name evidence="1" type="ORF">ORV05_32950</name>
</gene>
<name>A0ABY7B2G5_9PSEU</name>
<dbReference type="Proteomes" id="UP001163203">
    <property type="component" value="Chromosome"/>
</dbReference>
<dbReference type="RefSeq" id="WP_268755781.1">
    <property type="nucleotide sequence ID" value="NZ_CP113836.1"/>
</dbReference>
<reference evidence="1" key="1">
    <citation type="submission" date="2022-11" db="EMBL/GenBank/DDBJ databases">
        <authorList>
            <person name="Mo P."/>
        </authorList>
    </citation>
    <scope>NUCLEOTIDE SEQUENCE</scope>
    <source>
        <strain evidence="1">HUAS 11-8</strain>
    </source>
</reference>
<evidence type="ECO:0000313" key="2">
    <source>
        <dbReference type="Proteomes" id="UP001163203"/>
    </source>
</evidence>
<evidence type="ECO:0000313" key="1">
    <source>
        <dbReference type="EMBL" id="WAL65634.1"/>
    </source>
</evidence>
<organism evidence="1 2">
    <name type="scientific">Amycolatopsis cynarae</name>
    <dbReference type="NCBI Taxonomy" id="2995223"/>
    <lineage>
        <taxon>Bacteria</taxon>
        <taxon>Bacillati</taxon>
        <taxon>Actinomycetota</taxon>
        <taxon>Actinomycetes</taxon>
        <taxon>Pseudonocardiales</taxon>
        <taxon>Pseudonocardiaceae</taxon>
        <taxon>Amycolatopsis</taxon>
    </lineage>
</organism>
<protein>
    <submittedName>
        <fullName evidence="1">Uncharacterized protein</fullName>
    </submittedName>
</protein>
<keyword evidence="2" id="KW-1185">Reference proteome</keyword>
<accession>A0ABY7B2G5</accession>
<dbReference type="EMBL" id="CP113836">
    <property type="protein sequence ID" value="WAL65634.1"/>
    <property type="molecule type" value="Genomic_DNA"/>
</dbReference>